<name>A0A1Q6RB08_9FIRM</name>
<dbReference type="RefSeq" id="WP_303679195.1">
    <property type="nucleotide sequence ID" value="NZ_DBFAMM010000074.1"/>
</dbReference>
<organism evidence="2 3">
    <name type="scientific">Phascolarctobacterium succinatutens</name>
    <dbReference type="NCBI Taxonomy" id="626940"/>
    <lineage>
        <taxon>Bacteria</taxon>
        <taxon>Bacillati</taxon>
        <taxon>Bacillota</taxon>
        <taxon>Negativicutes</taxon>
        <taxon>Acidaminococcales</taxon>
        <taxon>Acidaminococcaceae</taxon>
        <taxon>Phascolarctobacterium</taxon>
    </lineage>
</organism>
<accession>A0A1Q6RB08</accession>
<comment type="caution">
    <text evidence="2">The sequence shown here is derived from an EMBL/GenBank/DDBJ whole genome shotgun (WGS) entry which is preliminary data.</text>
</comment>
<dbReference type="EMBL" id="MNTG01000001">
    <property type="protein sequence ID" value="OLA39539.1"/>
    <property type="molecule type" value="Genomic_DNA"/>
</dbReference>
<feature type="domain" description="Phosphoribosyl-dephospho-CoA transferase MdcG C-terminal" evidence="1">
    <location>
        <begin position="110"/>
        <end position="218"/>
    </location>
</feature>
<dbReference type="STRING" id="626940.BHW43_01260"/>
<evidence type="ECO:0000313" key="2">
    <source>
        <dbReference type="EMBL" id="OLA39539.1"/>
    </source>
</evidence>
<evidence type="ECO:0000313" key="3">
    <source>
        <dbReference type="Proteomes" id="UP000186777"/>
    </source>
</evidence>
<dbReference type="InterPro" id="IPR049180">
    <property type="entry name" value="MdcG_C"/>
</dbReference>
<proteinExistence type="predicted"/>
<dbReference type="Pfam" id="PF10620">
    <property type="entry name" value="MdcG"/>
    <property type="match status" value="1"/>
</dbReference>
<protein>
    <recommendedName>
        <fullName evidence="1">Phosphoribosyl-dephospho-CoA transferase MdcG C-terminal domain-containing protein</fullName>
    </recommendedName>
</protein>
<reference evidence="2 3" key="1">
    <citation type="journal article" date="2016" name="Nat. Biotechnol.">
        <title>Measurement of bacterial replication rates in microbial communities.</title>
        <authorList>
            <person name="Brown C.T."/>
            <person name="Olm M.R."/>
            <person name="Thomas B.C."/>
            <person name="Banfield J.F."/>
        </authorList>
    </citation>
    <scope>NUCLEOTIDE SEQUENCE [LARGE SCALE GENOMIC DNA]</scope>
    <source>
        <strain evidence="2">46_33</strain>
    </source>
</reference>
<dbReference type="Proteomes" id="UP000186777">
    <property type="component" value="Unassembled WGS sequence"/>
</dbReference>
<sequence>MDETQLKRHNLVFISKQGKDKIWSDISPCYDGESKHLAEEVLQGNVDIPGFMRRNDAENTEGIAIGFVHHKRIDGNRIRIGAFTAADDVVTIMTPYEVLTRRAFAFTTRNRCMQIVRQLYELADVFDLQIGVLGSAALELITGLPYTDENSDIDLIVKPAGYNRLLQFYRAAQACCSDINMDFELDLPNGYGVKLAEIFMETQTVLGKSLEDVSLLNRKDVMQYLKSESLCSCQAE</sequence>
<evidence type="ECO:0000259" key="1">
    <source>
        <dbReference type="Pfam" id="PF10620"/>
    </source>
</evidence>
<gene>
    <name evidence="2" type="ORF">BHW43_01260</name>
</gene>
<dbReference type="AlphaFoldDB" id="A0A1Q6RB08"/>